<proteinExistence type="predicted"/>
<keyword evidence="2" id="KW-1185">Reference proteome</keyword>
<evidence type="ECO:0000313" key="2">
    <source>
        <dbReference type="Proteomes" id="UP000245910"/>
    </source>
</evidence>
<evidence type="ECO:0000313" key="1">
    <source>
        <dbReference type="EMBL" id="CEI67314.1"/>
    </source>
</evidence>
<dbReference type="AlphaFoldDB" id="A0A2L2T8V4"/>
<name>A0A2L2T8V4_9HYPO</name>
<dbReference type="Proteomes" id="UP000245910">
    <property type="component" value="Chromosome I"/>
</dbReference>
<sequence>MVQLPARLLSPPDLLGVMASDLSCNDLLGMLRYLKSTAREISLPVDSSIIRLKVVDEHQTVNKDESEAKEHG</sequence>
<protein>
    <submittedName>
        <fullName evidence="1">Uncharacterized protein</fullName>
    </submittedName>
</protein>
<reference evidence="2" key="1">
    <citation type="submission" date="2014-10" db="EMBL/GenBank/DDBJ databases">
        <authorList>
            <person name="King R."/>
        </authorList>
    </citation>
    <scope>NUCLEOTIDE SEQUENCE [LARGE SCALE GENOMIC DNA]</scope>
    <source>
        <strain evidence="2">A3/5</strain>
    </source>
</reference>
<accession>A0A2L2T8V4</accession>
<dbReference type="EMBL" id="LN649229">
    <property type="protein sequence ID" value="CEI67314.1"/>
    <property type="molecule type" value="Genomic_DNA"/>
</dbReference>
<organism evidence="1 2">
    <name type="scientific">Fusarium venenatum</name>
    <dbReference type="NCBI Taxonomy" id="56646"/>
    <lineage>
        <taxon>Eukaryota</taxon>
        <taxon>Fungi</taxon>
        <taxon>Dikarya</taxon>
        <taxon>Ascomycota</taxon>
        <taxon>Pezizomycotina</taxon>
        <taxon>Sordariomycetes</taxon>
        <taxon>Hypocreomycetidae</taxon>
        <taxon>Hypocreales</taxon>
        <taxon>Nectriaceae</taxon>
        <taxon>Fusarium</taxon>
    </lineage>
</organism>